<dbReference type="InterPro" id="IPR013221">
    <property type="entry name" value="Mur_ligase_cen"/>
</dbReference>
<feature type="domain" description="Mur ligase N-terminal catalytic" evidence="15">
    <location>
        <begin position="23"/>
        <end position="119"/>
    </location>
</feature>
<keyword evidence="7 14" id="KW-0547">Nucleotide-binding</keyword>
<dbReference type="Gene3D" id="3.90.190.20">
    <property type="entry name" value="Mur ligase, C-terminal domain"/>
    <property type="match status" value="1"/>
</dbReference>
<comment type="function">
    <text evidence="14">Cell wall formation.</text>
</comment>
<evidence type="ECO:0000256" key="6">
    <source>
        <dbReference type="ARBA" id="ARBA00022618"/>
    </source>
</evidence>
<evidence type="ECO:0000259" key="16">
    <source>
        <dbReference type="Pfam" id="PF02875"/>
    </source>
</evidence>
<comment type="subcellular location">
    <subcellularLocation>
        <location evidence="1 14">Cytoplasm</location>
    </subcellularLocation>
</comment>
<evidence type="ECO:0000256" key="1">
    <source>
        <dbReference type="ARBA" id="ARBA00004496"/>
    </source>
</evidence>
<dbReference type="InterPro" id="IPR000713">
    <property type="entry name" value="Mur_ligase_N"/>
</dbReference>
<dbReference type="EMBL" id="BAABLO010000004">
    <property type="protein sequence ID" value="GAA4716789.1"/>
    <property type="molecule type" value="Genomic_DNA"/>
</dbReference>
<keyword evidence="8 14" id="KW-0067">ATP-binding</keyword>
<evidence type="ECO:0000256" key="7">
    <source>
        <dbReference type="ARBA" id="ARBA00022741"/>
    </source>
</evidence>
<dbReference type="SUPFAM" id="SSF53244">
    <property type="entry name" value="MurD-like peptide ligases, peptide-binding domain"/>
    <property type="match status" value="1"/>
</dbReference>
<name>A0ABP8XZG4_9MICO</name>
<evidence type="ECO:0000256" key="11">
    <source>
        <dbReference type="ARBA" id="ARBA00023306"/>
    </source>
</evidence>
<dbReference type="InterPro" id="IPR004101">
    <property type="entry name" value="Mur_ligase_C"/>
</dbReference>
<comment type="caution">
    <text evidence="18">The sequence shown here is derived from an EMBL/GenBank/DDBJ whole genome shotgun (WGS) entry which is preliminary data.</text>
</comment>
<dbReference type="InterPro" id="IPR050061">
    <property type="entry name" value="MurCDEF_pg_biosynth"/>
</dbReference>
<proteinExistence type="inferred from homology"/>
<accession>A0ABP8XZG4</accession>
<keyword evidence="12 14" id="KW-0961">Cell wall biogenesis/degradation</keyword>
<evidence type="ECO:0000256" key="4">
    <source>
        <dbReference type="ARBA" id="ARBA00022490"/>
    </source>
</evidence>
<evidence type="ECO:0000259" key="15">
    <source>
        <dbReference type="Pfam" id="PF01225"/>
    </source>
</evidence>
<dbReference type="Pfam" id="PF02875">
    <property type="entry name" value="Mur_ligase_C"/>
    <property type="match status" value="1"/>
</dbReference>
<keyword evidence="10 14" id="KW-0573">Peptidoglycan synthesis</keyword>
<dbReference type="Proteomes" id="UP001500556">
    <property type="component" value="Unassembled WGS sequence"/>
</dbReference>
<evidence type="ECO:0000259" key="17">
    <source>
        <dbReference type="Pfam" id="PF08245"/>
    </source>
</evidence>
<gene>
    <name evidence="14 18" type="primary">murC</name>
    <name evidence="18" type="ORF">GCM10025782_12280</name>
</gene>
<evidence type="ECO:0000256" key="9">
    <source>
        <dbReference type="ARBA" id="ARBA00022960"/>
    </source>
</evidence>
<sequence>MNGENQRFTFTDPVPPLEELGAVHFIAIGGAGMSGVARVMLARGCRVSGSDAKESPVLAALSAEGATVHVGHDVTHLDGVDTVVVSSAIRESNVELAEARRRGLRVLHRSQALASTMSGSRRVAVAGANGKTTTTSMLTVALQHCGVDPSFAAGGELAKHGTNAHWGTGDVFVAEADESDGSFLVYRPDVAVVTNVQADHLDFYGTFANVQQAYAQFAASVQPGGLLVACHDDAGSLELAEATRAAGTRVLTYGWSPQADVVLRDEVSRGLMSRVTVTGPDGEDRALRINIPGRHNLLNAAAAYTVAVEGLQQDPTRVLDGLFGFTGTRRRFEPKGTAAGVTVVDDYAHNPGKVSAVVSTAAELVGERGRLVVVFQPHLYSRTRDFAPEFARALAPADVVLLMEVYGAREDPVPGVSSELVADALRAVRPDADVTVVPSWSAVAGEVARRARPGDLVLTVGAGDVTMVGPEILRALGES</sequence>
<evidence type="ECO:0000256" key="5">
    <source>
        <dbReference type="ARBA" id="ARBA00022598"/>
    </source>
</evidence>
<feature type="domain" description="Mur ligase central" evidence="17">
    <location>
        <begin position="125"/>
        <end position="307"/>
    </location>
</feature>
<feature type="domain" description="Mur ligase C-terminal" evidence="16">
    <location>
        <begin position="330"/>
        <end position="463"/>
    </location>
</feature>
<keyword evidence="4 14" id="KW-0963">Cytoplasm</keyword>
<evidence type="ECO:0000256" key="13">
    <source>
        <dbReference type="ARBA" id="ARBA00047833"/>
    </source>
</evidence>
<keyword evidence="6 14" id="KW-0132">Cell division</keyword>
<dbReference type="RefSeq" id="WP_345501883.1">
    <property type="nucleotide sequence ID" value="NZ_BAABLO010000004.1"/>
</dbReference>
<dbReference type="Pfam" id="PF01225">
    <property type="entry name" value="Mur_ligase"/>
    <property type="match status" value="1"/>
</dbReference>
<evidence type="ECO:0000256" key="3">
    <source>
        <dbReference type="ARBA" id="ARBA00012211"/>
    </source>
</evidence>
<reference evidence="19" key="1">
    <citation type="journal article" date="2019" name="Int. J. Syst. Evol. Microbiol.">
        <title>The Global Catalogue of Microorganisms (GCM) 10K type strain sequencing project: providing services to taxonomists for standard genome sequencing and annotation.</title>
        <authorList>
            <consortium name="The Broad Institute Genomics Platform"/>
            <consortium name="The Broad Institute Genome Sequencing Center for Infectious Disease"/>
            <person name="Wu L."/>
            <person name="Ma J."/>
        </authorList>
    </citation>
    <scope>NUCLEOTIDE SEQUENCE [LARGE SCALE GENOMIC DNA]</scope>
    <source>
        <strain evidence="19">JCM 18961</strain>
    </source>
</reference>
<keyword evidence="9 14" id="KW-0133">Cell shape</keyword>
<dbReference type="SUPFAM" id="SSF51984">
    <property type="entry name" value="MurCD N-terminal domain"/>
    <property type="match status" value="1"/>
</dbReference>
<protein>
    <recommendedName>
        <fullName evidence="3 14">UDP-N-acetylmuramate--L-alanine ligase</fullName>
        <ecNumber evidence="3 14">6.3.2.8</ecNumber>
    </recommendedName>
    <alternativeName>
        <fullName evidence="14">UDP-N-acetylmuramoyl-L-alanine synthetase</fullName>
    </alternativeName>
</protein>
<evidence type="ECO:0000313" key="18">
    <source>
        <dbReference type="EMBL" id="GAA4716789.1"/>
    </source>
</evidence>
<dbReference type="PANTHER" id="PTHR43445">
    <property type="entry name" value="UDP-N-ACETYLMURAMATE--L-ALANINE LIGASE-RELATED"/>
    <property type="match status" value="1"/>
</dbReference>
<dbReference type="HAMAP" id="MF_00046">
    <property type="entry name" value="MurC"/>
    <property type="match status" value="1"/>
</dbReference>
<dbReference type="EC" id="6.3.2.8" evidence="3 14"/>
<dbReference type="Pfam" id="PF08245">
    <property type="entry name" value="Mur_ligase_M"/>
    <property type="match status" value="1"/>
</dbReference>
<keyword evidence="19" id="KW-1185">Reference proteome</keyword>
<dbReference type="InterPro" id="IPR036565">
    <property type="entry name" value="Mur-like_cat_sf"/>
</dbReference>
<dbReference type="InterPro" id="IPR036615">
    <property type="entry name" value="Mur_ligase_C_dom_sf"/>
</dbReference>
<keyword evidence="5 14" id="KW-0436">Ligase</keyword>
<evidence type="ECO:0000313" key="19">
    <source>
        <dbReference type="Proteomes" id="UP001500556"/>
    </source>
</evidence>
<evidence type="ECO:0000256" key="14">
    <source>
        <dbReference type="HAMAP-Rule" id="MF_00046"/>
    </source>
</evidence>
<dbReference type="InterPro" id="IPR005758">
    <property type="entry name" value="UDP-N-AcMur_Ala_ligase_MurC"/>
</dbReference>
<keyword evidence="11 14" id="KW-0131">Cell cycle</keyword>
<evidence type="ECO:0000256" key="8">
    <source>
        <dbReference type="ARBA" id="ARBA00022840"/>
    </source>
</evidence>
<dbReference type="Gene3D" id="3.40.50.720">
    <property type="entry name" value="NAD(P)-binding Rossmann-like Domain"/>
    <property type="match status" value="1"/>
</dbReference>
<dbReference type="Gene3D" id="3.40.1190.10">
    <property type="entry name" value="Mur-like, catalytic domain"/>
    <property type="match status" value="1"/>
</dbReference>
<evidence type="ECO:0000256" key="12">
    <source>
        <dbReference type="ARBA" id="ARBA00023316"/>
    </source>
</evidence>
<dbReference type="NCBIfam" id="TIGR01082">
    <property type="entry name" value="murC"/>
    <property type="match status" value="1"/>
</dbReference>
<evidence type="ECO:0000256" key="10">
    <source>
        <dbReference type="ARBA" id="ARBA00022984"/>
    </source>
</evidence>
<dbReference type="PANTHER" id="PTHR43445:SF3">
    <property type="entry name" value="UDP-N-ACETYLMURAMATE--L-ALANINE LIGASE"/>
    <property type="match status" value="1"/>
</dbReference>
<comment type="pathway">
    <text evidence="2 14">Cell wall biogenesis; peptidoglycan biosynthesis.</text>
</comment>
<organism evidence="18 19">
    <name type="scientific">Pedococcus ginsenosidimutans</name>
    <dbReference type="NCBI Taxonomy" id="490570"/>
    <lineage>
        <taxon>Bacteria</taxon>
        <taxon>Bacillati</taxon>
        <taxon>Actinomycetota</taxon>
        <taxon>Actinomycetes</taxon>
        <taxon>Micrococcales</taxon>
        <taxon>Intrasporangiaceae</taxon>
        <taxon>Pedococcus</taxon>
    </lineage>
</organism>
<dbReference type="GO" id="GO:0016874">
    <property type="term" value="F:ligase activity"/>
    <property type="evidence" value="ECO:0007669"/>
    <property type="project" value="UniProtKB-KW"/>
</dbReference>
<evidence type="ECO:0000256" key="2">
    <source>
        <dbReference type="ARBA" id="ARBA00004752"/>
    </source>
</evidence>
<feature type="binding site" evidence="14">
    <location>
        <begin position="127"/>
        <end position="133"/>
    </location>
    <ligand>
        <name>ATP</name>
        <dbReference type="ChEBI" id="CHEBI:30616"/>
    </ligand>
</feature>
<comment type="similarity">
    <text evidence="14">Belongs to the MurCDEF family.</text>
</comment>
<dbReference type="SUPFAM" id="SSF53623">
    <property type="entry name" value="MurD-like peptide ligases, catalytic domain"/>
    <property type="match status" value="1"/>
</dbReference>
<comment type="catalytic activity">
    <reaction evidence="13 14">
        <text>UDP-N-acetyl-alpha-D-muramate + L-alanine + ATP = UDP-N-acetyl-alpha-D-muramoyl-L-alanine + ADP + phosphate + H(+)</text>
        <dbReference type="Rhea" id="RHEA:23372"/>
        <dbReference type="ChEBI" id="CHEBI:15378"/>
        <dbReference type="ChEBI" id="CHEBI:30616"/>
        <dbReference type="ChEBI" id="CHEBI:43474"/>
        <dbReference type="ChEBI" id="CHEBI:57972"/>
        <dbReference type="ChEBI" id="CHEBI:70757"/>
        <dbReference type="ChEBI" id="CHEBI:83898"/>
        <dbReference type="ChEBI" id="CHEBI:456216"/>
        <dbReference type="EC" id="6.3.2.8"/>
    </reaction>
</comment>